<dbReference type="Proteomes" id="UP000681967">
    <property type="component" value="Unassembled WGS sequence"/>
</dbReference>
<gene>
    <name evidence="2" type="ORF">BYL167_LOCUS36250</name>
    <name evidence="3" type="ORF">GIL414_LOCUS41435</name>
</gene>
<dbReference type="AlphaFoldDB" id="A0A8S2ZW42"/>
<proteinExistence type="predicted"/>
<dbReference type="Proteomes" id="UP000681720">
    <property type="component" value="Unassembled WGS sequence"/>
</dbReference>
<comment type="caution">
    <text evidence="3">The sequence shown here is derived from an EMBL/GenBank/DDBJ whole genome shotgun (WGS) entry which is preliminary data.</text>
</comment>
<accession>A0A8S2ZW42</accession>
<evidence type="ECO:0000313" key="4">
    <source>
        <dbReference type="Proteomes" id="UP000681720"/>
    </source>
</evidence>
<evidence type="ECO:0000313" key="2">
    <source>
        <dbReference type="EMBL" id="CAF4506297.1"/>
    </source>
</evidence>
<feature type="region of interest" description="Disordered" evidence="1">
    <location>
        <begin position="43"/>
        <end position="62"/>
    </location>
</feature>
<dbReference type="EMBL" id="CAJOBJ010117444">
    <property type="protein sequence ID" value="CAF4659872.1"/>
    <property type="molecule type" value="Genomic_DNA"/>
</dbReference>
<sequence length="62" mass="7133">VVTCPPRTQRLVHSEAYLRYIENLKPDNQFISDWPKQLKASMNTVSNTNNGNNSSRTLPSNW</sequence>
<evidence type="ECO:0000313" key="3">
    <source>
        <dbReference type="EMBL" id="CAF4659872.1"/>
    </source>
</evidence>
<evidence type="ECO:0000256" key="1">
    <source>
        <dbReference type="SAM" id="MobiDB-lite"/>
    </source>
</evidence>
<feature type="non-terminal residue" evidence="3">
    <location>
        <position position="62"/>
    </location>
</feature>
<protein>
    <submittedName>
        <fullName evidence="3">Uncharacterized protein</fullName>
    </submittedName>
</protein>
<dbReference type="EMBL" id="CAJOBH010078604">
    <property type="protein sequence ID" value="CAF4506297.1"/>
    <property type="molecule type" value="Genomic_DNA"/>
</dbReference>
<reference evidence="3" key="1">
    <citation type="submission" date="2021-02" db="EMBL/GenBank/DDBJ databases">
        <authorList>
            <person name="Nowell W R."/>
        </authorList>
    </citation>
    <scope>NUCLEOTIDE SEQUENCE</scope>
</reference>
<organism evidence="3 4">
    <name type="scientific">Rotaria magnacalcarata</name>
    <dbReference type="NCBI Taxonomy" id="392030"/>
    <lineage>
        <taxon>Eukaryota</taxon>
        <taxon>Metazoa</taxon>
        <taxon>Spiralia</taxon>
        <taxon>Gnathifera</taxon>
        <taxon>Rotifera</taxon>
        <taxon>Eurotatoria</taxon>
        <taxon>Bdelloidea</taxon>
        <taxon>Philodinida</taxon>
        <taxon>Philodinidae</taxon>
        <taxon>Rotaria</taxon>
    </lineage>
</organism>
<name>A0A8S2ZW42_9BILA</name>
<feature type="non-terminal residue" evidence="3">
    <location>
        <position position="1"/>
    </location>
</feature>